<name>A0ABU4J268_9BACI</name>
<protein>
    <recommendedName>
        <fullName evidence="4">Transposase</fullName>
    </recommendedName>
</protein>
<feature type="coiled-coil region" evidence="1">
    <location>
        <begin position="65"/>
        <end position="162"/>
    </location>
</feature>
<evidence type="ECO:0000313" key="2">
    <source>
        <dbReference type="EMBL" id="MDW8515088.1"/>
    </source>
</evidence>
<dbReference type="Gene3D" id="1.10.287.950">
    <property type="entry name" value="Methyl-accepting chemotaxis protein"/>
    <property type="match status" value="1"/>
</dbReference>
<evidence type="ECO:0008006" key="4">
    <source>
        <dbReference type="Google" id="ProtNLM"/>
    </source>
</evidence>
<dbReference type="SUPFAM" id="SSF58104">
    <property type="entry name" value="Methyl-accepting chemotaxis protein (MCP) signaling domain"/>
    <property type="match status" value="1"/>
</dbReference>
<dbReference type="EMBL" id="JAWUZT010000005">
    <property type="protein sequence ID" value="MDW8515088.1"/>
    <property type="molecule type" value="Genomic_DNA"/>
</dbReference>
<evidence type="ECO:0000256" key="1">
    <source>
        <dbReference type="SAM" id="Coils"/>
    </source>
</evidence>
<proteinExistence type="predicted"/>
<gene>
    <name evidence="2" type="ORF">RIB56_03005</name>
</gene>
<organism evidence="2 3">
    <name type="scientific">Priestia flexa</name>
    <dbReference type="NCBI Taxonomy" id="86664"/>
    <lineage>
        <taxon>Bacteria</taxon>
        <taxon>Bacillati</taxon>
        <taxon>Bacillota</taxon>
        <taxon>Bacilli</taxon>
        <taxon>Bacillales</taxon>
        <taxon>Bacillaceae</taxon>
        <taxon>Priestia</taxon>
    </lineage>
</organism>
<evidence type="ECO:0000313" key="3">
    <source>
        <dbReference type="Proteomes" id="UP001284771"/>
    </source>
</evidence>
<keyword evidence="3" id="KW-1185">Reference proteome</keyword>
<keyword evidence="1" id="KW-0175">Coiled coil</keyword>
<comment type="caution">
    <text evidence="2">The sequence shown here is derived from an EMBL/GenBank/DDBJ whole genome shotgun (WGS) entry which is preliminary data.</text>
</comment>
<dbReference type="RefSeq" id="WP_318757183.1">
    <property type="nucleotide sequence ID" value="NZ_JAWUZT010000005.1"/>
</dbReference>
<reference evidence="3" key="1">
    <citation type="submission" date="2023-07" db="EMBL/GenBank/DDBJ databases">
        <title>Draft genomic sequences of Priestia flexa CCM isolated from the soil of an abandoned mine contaminated by free cyanide in the high Andean zone of Tacna, Peru.</title>
        <authorList>
            <person name="Caceda Quiroz C.J."/>
            <person name="Maraza Chooque G.J."/>
            <person name="Fora Quispe G.L."/>
            <person name="Carpio Mamani M."/>
        </authorList>
    </citation>
    <scope>NUCLEOTIDE SEQUENCE [LARGE SCALE GENOMIC DNA]</scope>
    <source>
        <strain evidence="3">CCM</strain>
    </source>
</reference>
<accession>A0ABU4J268</accession>
<dbReference type="Proteomes" id="UP001284771">
    <property type="component" value="Unassembled WGS sequence"/>
</dbReference>
<sequence length="188" mass="22098">MTKVQKKVFSKETYQLMAETKTDTEIAREFGIKQPTLAYHKKKWFGGKQDAEKIQQPDQEYQKLMGELKVQLDKKKVTVEQLEDKIHQLTETVLKKNERMLEIEQENERLKVECQKWEEGVVNINKTLESNANAMRQLAEENDNLKNDNNHLTGMVQKYRQELASKGKSEIELQEIVRTTVKQLAQYI</sequence>